<evidence type="ECO:0000256" key="1">
    <source>
        <dbReference type="SAM" id="MobiDB-lite"/>
    </source>
</evidence>
<dbReference type="Gene3D" id="3.10.590.10">
    <property type="entry name" value="ph1033 like domains"/>
    <property type="match status" value="1"/>
</dbReference>
<sequence>MVNNFRFAAYDNIAAQAIEMSPMRTIEDSLKELERYFSSDRDNITDSEHLSQVDDFNSSTQSDFGTSGSDDFGPFSTGSRSSTLASADMSHFALDPSQSSQMSHQHVKIPVHPESRYFVIKSCRSEHIEISNIKNVWSSTELGNRRLSKAFQARSSGAHIFLLFSVNGSGCFCGLAEMTTDLRDTQDDIWMDKRRFKRVFSVRWLITHDIPNNKFRHLRNPLNEMKSVTQSRDTQEIPLPIGRSITMIFEESVKLTQSFSAKTTY</sequence>
<protein>
    <submittedName>
        <fullName evidence="3">LANO_0H22034g1_1</fullName>
    </submittedName>
</protein>
<organism evidence="3 4">
    <name type="scientific">Lachancea nothofagi CBS 11611</name>
    <dbReference type="NCBI Taxonomy" id="1266666"/>
    <lineage>
        <taxon>Eukaryota</taxon>
        <taxon>Fungi</taxon>
        <taxon>Dikarya</taxon>
        <taxon>Ascomycota</taxon>
        <taxon>Saccharomycotina</taxon>
        <taxon>Saccharomycetes</taxon>
        <taxon>Saccharomycetales</taxon>
        <taxon>Saccharomycetaceae</taxon>
        <taxon>Lachancea</taxon>
    </lineage>
</organism>
<dbReference type="CDD" id="cd21134">
    <property type="entry name" value="YTH"/>
    <property type="match status" value="1"/>
</dbReference>
<evidence type="ECO:0000313" key="3">
    <source>
        <dbReference type="EMBL" id="SCV06097.1"/>
    </source>
</evidence>
<dbReference type="InterPro" id="IPR045168">
    <property type="entry name" value="YTH_prot"/>
</dbReference>
<dbReference type="GO" id="GO:0003729">
    <property type="term" value="F:mRNA binding"/>
    <property type="evidence" value="ECO:0007669"/>
    <property type="project" value="TreeGrafter"/>
</dbReference>
<dbReference type="PANTHER" id="PTHR12357">
    <property type="entry name" value="YTH YT521-B HOMOLOGY DOMAIN-CONTAINING"/>
    <property type="match status" value="1"/>
</dbReference>
<feature type="domain" description="YTH" evidence="2">
    <location>
        <begin position="115"/>
        <end position="249"/>
    </location>
</feature>
<evidence type="ECO:0000313" key="4">
    <source>
        <dbReference type="Proteomes" id="UP000189911"/>
    </source>
</evidence>
<dbReference type="OrthoDB" id="306690at2759"/>
<dbReference type="AlphaFoldDB" id="A0A1G4KNU7"/>
<name>A0A1G4KNU7_9SACH</name>
<dbReference type="EMBL" id="LT598447">
    <property type="protein sequence ID" value="SCV06097.1"/>
    <property type="molecule type" value="Genomic_DNA"/>
</dbReference>
<feature type="compositionally biased region" description="Polar residues" evidence="1">
    <location>
        <begin position="54"/>
        <end position="69"/>
    </location>
</feature>
<accession>A0A1G4KNU7</accession>
<reference evidence="4" key="1">
    <citation type="submission" date="2016-03" db="EMBL/GenBank/DDBJ databases">
        <authorList>
            <person name="Devillers Hugo."/>
        </authorList>
    </citation>
    <scope>NUCLEOTIDE SEQUENCE [LARGE SCALE GENOMIC DNA]</scope>
</reference>
<dbReference type="GO" id="GO:0061157">
    <property type="term" value="P:mRNA destabilization"/>
    <property type="evidence" value="ECO:0007669"/>
    <property type="project" value="TreeGrafter"/>
</dbReference>
<feature type="region of interest" description="Disordered" evidence="1">
    <location>
        <begin position="47"/>
        <end position="80"/>
    </location>
</feature>
<dbReference type="PANTHER" id="PTHR12357:SF89">
    <property type="entry name" value="YTH DOMAIN-CONTAINING FAMILY PROTEIN"/>
    <property type="match status" value="1"/>
</dbReference>
<dbReference type="PROSITE" id="PS50882">
    <property type="entry name" value="YTH"/>
    <property type="match status" value="1"/>
</dbReference>
<evidence type="ECO:0000259" key="2">
    <source>
        <dbReference type="PROSITE" id="PS50882"/>
    </source>
</evidence>
<dbReference type="Pfam" id="PF04146">
    <property type="entry name" value="YTH"/>
    <property type="match status" value="1"/>
</dbReference>
<dbReference type="GO" id="GO:1990247">
    <property type="term" value="F:N6-methyladenosine-containing RNA reader activity"/>
    <property type="evidence" value="ECO:0007669"/>
    <property type="project" value="TreeGrafter"/>
</dbReference>
<dbReference type="InterPro" id="IPR007275">
    <property type="entry name" value="YTH_domain"/>
</dbReference>
<proteinExistence type="predicted"/>
<dbReference type="GO" id="GO:0005737">
    <property type="term" value="C:cytoplasm"/>
    <property type="evidence" value="ECO:0007669"/>
    <property type="project" value="TreeGrafter"/>
</dbReference>
<dbReference type="Proteomes" id="UP000189911">
    <property type="component" value="Chromosome H"/>
</dbReference>
<keyword evidence="4" id="KW-1185">Reference proteome</keyword>
<gene>
    <name evidence="3" type="ORF">LANO_0H22034G</name>
</gene>